<sequence>MSLPIIDIELPVFVIFSVSAIISSLLIVNSRNVFYSAVSLGILGISVAVIIALLNPEAYALYSAIHLLLYVGATVVFIAISLVLFRGVQVNESNIPWASPLATVLGIVLLSVILVPFLSASSPLPPQALNLTVLAQDLLVKYWFPTIIIVIALATTLVEAITLARRD</sequence>
<feature type="transmembrane region" description="Helical" evidence="1">
    <location>
        <begin position="60"/>
        <end position="85"/>
    </location>
</feature>
<dbReference type="EMBL" id="AP018553">
    <property type="protein sequence ID" value="BBD71821.1"/>
    <property type="molecule type" value="Genomic_DNA"/>
</dbReference>
<dbReference type="PANTHER" id="PTHR33269:SF17">
    <property type="entry name" value="NADH-UBIQUINONE OXIDOREDUCTASE CHAIN 6"/>
    <property type="match status" value="1"/>
</dbReference>
<dbReference type="PANTHER" id="PTHR33269">
    <property type="entry name" value="NADH-UBIQUINONE OXIDOREDUCTASE CHAIN 6"/>
    <property type="match status" value="1"/>
</dbReference>
<protein>
    <submittedName>
        <fullName evidence="2">NADH dehydrogenase subunit J</fullName>
    </submittedName>
</protein>
<dbReference type="Pfam" id="PF00499">
    <property type="entry name" value="Oxidored_q3"/>
    <property type="match status" value="1"/>
</dbReference>
<dbReference type="InterPro" id="IPR042106">
    <property type="entry name" value="Nuo/plastoQ_OxRdtase_6_NuoJ"/>
</dbReference>
<keyword evidence="4" id="KW-1185">Reference proteome</keyword>
<feature type="transmembrane region" description="Helical" evidence="1">
    <location>
        <begin position="97"/>
        <end position="122"/>
    </location>
</feature>
<reference evidence="2" key="3">
    <citation type="journal article" date="2019" name="BMC Res. Notes">
        <title>Complete genome sequence of the Sulfodiicoccus acidiphilus strain HS-1T, the first crenarchaeon that lacks polB3, isolated from an acidic hot spring in Ohwaku-dani, Hakone, Japan.</title>
        <authorList>
            <person name="Sakai H.D."/>
            <person name="Kurosawa N."/>
        </authorList>
    </citation>
    <scope>NUCLEOTIDE SEQUENCE</scope>
    <source>
        <strain evidence="2">HS-1</strain>
    </source>
</reference>
<evidence type="ECO:0000313" key="2">
    <source>
        <dbReference type="EMBL" id="BBD71821.1"/>
    </source>
</evidence>
<keyword evidence="1" id="KW-0472">Membrane</keyword>
<proteinExistence type="predicted"/>
<reference evidence="3" key="4">
    <citation type="submission" date="2020-09" db="EMBL/GenBank/DDBJ databases">
        <authorList>
            <person name="Sun Q."/>
            <person name="Ohkuma M."/>
        </authorList>
    </citation>
    <scope>NUCLEOTIDE SEQUENCE</scope>
    <source>
        <strain evidence="3">JCM 31740</strain>
    </source>
</reference>
<dbReference type="GeneID" id="38665706"/>
<dbReference type="AlphaFoldDB" id="A0A348B0W9"/>
<dbReference type="Gene3D" id="1.20.120.1200">
    <property type="entry name" value="NADH-ubiquinone/plastoquinone oxidoreductase chain 6, subunit NuoJ"/>
    <property type="match status" value="1"/>
</dbReference>
<dbReference type="EMBL" id="BMQS01000014">
    <property type="protein sequence ID" value="GGT99395.1"/>
    <property type="molecule type" value="Genomic_DNA"/>
</dbReference>
<name>A0A348B0W9_9CREN</name>
<reference evidence="3" key="1">
    <citation type="journal article" date="2014" name="Int. J. Syst. Evol. Microbiol.">
        <title>Complete genome sequence of Corynebacterium casei LMG S-19264T (=DSM 44701T), isolated from a smear-ripened cheese.</title>
        <authorList>
            <consortium name="US DOE Joint Genome Institute (JGI-PGF)"/>
            <person name="Walter F."/>
            <person name="Albersmeier A."/>
            <person name="Kalinowski J."/>
            <person name="Ruckert C."/>
        </authorList>
    </citation>
    <scope>NUCLEOTIDE SEQUENCE</scope>
    <source>
        <strain evidence="3">JCM 31740</strain>
    </source>
</reference>
<feature type="transmembrane region" description="Helical" evidence="1">
    <location>
        <begin position="33"/>
        <end position="54"/>
    </location>
</feature>
<dbReference type="OrthoDB" id="37055at2157"/>
<dbReference type="GO" id="GO:0008137">
    <property type="term" value="F:NADH dehydrogenase (ubiquinone) activity"/>
    <property type="evidence" value="ECO:0007669"/>
    <property type="project" value="InterPro"/>
</dbReference>
<dbReference type="Proteomes" id="UP000276741">
    <property type="component" value="Chromosome"/>
</dbReference>
<dbReference type="RefSeq" id="WP_126449140.1">
    <property type="nucleotide sequence ID" value="NZ_AP018553.1"/>
</dbReference>
<dbReference type="InterPro" id="IPR001457">
    <property type="entry name" value="NADH_UbQ/plastoQ_OxRdtase_su6"/>
</dbReference>
<evidence type="ECO:0000256" key="1">
    <source>
        <dbReference type="SAM" id="Phobius"/>
    </source>
</evidence>
<evidence type="ECO:0000313" key="3">
    <source>
        <dbReference type="EMBL" id="GGT99395.1"/>
    </source>
</evidence>
<accession>A0A348B0W9</accession>
<organism evidence="2 4">
    <name type="scientific">Sulfodiicoccus acidiphilus</name>
    <dbReference type="NCBI Taxonomy" id="1670455"/>
    <lineage>
        <taxon>Archaea</taxon>
        <taxon>Thermoproteota</taxon>
        <taxon>Thermoprotei</taxon>
        <taxon>Sulfolobales</taxon>
        <taxon>Sulfolobaceae</taxon>
        <taxon>Sulfodiicoccus</taxon>
    </lineage>
</organism>
<gene>
    <name evidence="3" type="ORF">GCM10007116_16030</name>
    <name evidence="2" type="ORF">HS1genome_0210</name>
</gene>
<feature type="transmembrane region" description="Helical" evidence="1">
    <location>
        <begin position="142"/>
        <end position="164"/>
    </location>
</feature>
<keyword evidence="1" id="KW-0812">Transmembrane</keyword>
<reference evidence="4" key="2">
    <citation type="submission" date="2018-04" db="EMBL/GenBank/DDBJ databases">
        <title>Complete genome sequence of Sulfodiicoccus acidiphilus strain HS-1.</title>
        <authorList>
            <person name="Sakai H.D."/>
            <person name="Kurosawa N."/>
        </authorList>
    </citation>
    <scope>NUCLEOTIDE SEQUENCE [LARGE SCALE GENOMIC DNA]</scope>
    <source>
        <strain evidence="4">HS-1</strain>
    </source>
</reference>
<dbReference type="KEGG" id="sacd:HS1genome_0210"/>
<feature type="transmembrane region" description="Helical" evidence="1">
    <location>
        <begin position="12"/>
        <end position="28"/>
    </location>
</feature>
<keyword evidence="1" id="KW-1133">Transmembrane helix</keyword>
<dbReference type="Proteomes" id="UP000616143">
    <property type="component" value="Unassembled WGS sequence"/>
</dbReference>
<evidence type="ECO:0000313" key="4">
    <source>
        <dbReference type="Proteomes" id="UP000276741"/>
    </source>
</evidence>